<evidence type="ECO:0000256" key="6">
    <source>
        <dbReference type="HAMAP-Rule" id="MF_00194"/>
    </source>
</evidence>
<dbReference type="GO" id="GO:0000018">
    <property type="term" value="P:regulation of DNA recombination"/>
    <property type="evidence" value="ECO:0007669"/>
    <property type="project" value="TreeGrafter"/>
</dbReference>
<dbReference type="HAMAP" id="MF_00194">
    <property type="entry name" value="RdgC"/>
    <property type="match status" value="1"/>
</dbReference>
<evidence type="ECO:0000256" key="2">
    <source>
        <dbReference type="ARBA" id="ARBA00008657"/>
    </source>
</evidence>
<dbReference type="EMBL" id="CP005384">
    <property type="protein sequence ID" value="AGO16397.1"/>
    <property type="molecule type" value="Genomic_DNA"/>
</dbReference>
<accession>A0A806J3L1</accession>
<dbReference type="GO" id="GO:0005737">
    <property type="term" value="C:cytoplasm"/>
    <property type="evidence" value="ECO:0007669"/>
    <property type="project" value="UniProtKB-UniRule"/>
</dbReference>
<dbReference type="PANTHER" id="PTHR38103">
    <property type="entry name" value="RECOMBINATION-ASSOCIATED PROTEIN RDGC"/>
    <property type="match status" value="1"/>
</dbReference>
<dbReference type="Pfam" id="PF04381">
    <property type="entry name" value="RdgC"/>
    <property type="match status" value="1"/>
</dbReference>
<evidence type="ECO:0000256" key="5">
    <source>
        <dbReference type="ARBA" id="ARBA00023172"/>
    </source>
</evidence>
<comment type="similarity">
    <text evidence="2 6">Belongs to the RdgC family.</text>
</comment>
<dbReference type="InterPro" id="IPR007476">
    <property type="entry name" value="RdgC"/>
</dbReference>
<dbReference type="AlphaFoldDB" id="A0A806J3L1"/>
<dbReference type="NCBIfam" id="NF001464">
    <property type="entry name" value="PRK00321.1-5"/>
    <property type="match status" value="1"/>
</dbReference>
<protein>
    <recommendedName>
        <fullName evidence="3 6">Recombination-associated protein RdgC</fullName>
    </recommendedName>
</protein>
<dbReference type="Proteomes" id="UP000014672">
    <property type="component" value="Chromosome"/>
</dbReference>
<name>A0A806J3L1_GLAPU</name>
<dbReference type="PANTHER" id="PTHR38103:SF1">
    <property type="entry name" value="RECOMBINATION-ASSOCIATED PROTEIN RDGC"/>
    <property type="match status" value="1"/>
</dbReference>
<evidence type="ECO:0000256" key="1">
    <source>
        <dbReference type="ARBA" id="ARBA00004453"/>
    </source>
</evidence>
<evidence type="ECO:0000256" key="3">
    <source>
        <dbReference type="ARBA" id="ARBA00022296"/>
    </source>
</evidence>
<evidence type="ECO:0000313" key="7">
    <source>
        <dbReference type="EMBL" id="AGO16397.1"/>
    </source>
</evidence>
<reference evidence="7 8" key="1">
    <citation type="journal article" date="2013" name="PLoS ONE">
        <title>Complete Genome Analysis of a Haemophilus parasuis Serovar 12 Strain from China.</title>
        <authorList>
            <person name="Li Y."/>
            <person name="Kwok A.H."/>
            <person name="Jiang J."/>
            <person name="Zou Y."/>
            <person name="Zheng F."/>
            <person name="Chen P."/>
            <person name="Hou C."/>
            <person name="Leung F.C."/>
            <person name="Jiang P."/>
        </authorList>
    </citation>
    <scope>NUCLEOTIDE SEQUENCE [LARGE SCALE GENOMIC DNA]</scope>
    <source>
        <strain evidence="7 8">ZJ0906</strain>
    </source>
</reference>
<dbReference type="GO" id="GO:0003690">
    <property type="term" value="F:double-stranded DNA binding"/>
    <property type="evidence" value="ECO:0007669"/>
    <property type="project" value="TreeGrafter"/>
</dbReference>
<evidence type="ECO:0000313" key="8">
    <source>
        <dbReference type="Proteomes" id="UP000014672"/>
    </source>
</evidence>
<dbReference type="NCBIfam" id="NF001462">
    <property type="entry name" value="PRK00321.1-3"/>
    <property type="match status" value="1"/>
</dbReference>
<keyword evidence="4 6" id="KW-0963">Cytoplasm</keyword>
<organism evidence="7 8">
    <name type="scientific">Glaesserella parasuis ZJ0906</name>
    <dbReference type="NCBI Taxonomy" id="1322346"/>
    <lineage>
        <taxon>Bacteria</taxon>
        <taxon>Pseudomonadati</taxon>
        <taxon>Pseudomonadota</taxon>
        <taxon>Gammaproteobacteria</taxon>
        <taxon>Pasteurellales</taxon>
        <taxon>Pasteurellaceae</taxon>
        <taxon>Glaesserella</taxon>
    </lineage>
</organism>
<keyword evidence="5 6" id="KW-0233">DNA recombination</keyword>
<proteinExistence type="inferred from homology"/>
<gene>
    <name evidence="6 7" type="primary">rdgC</name>
    <name evidence="7" type="ORF">K756_06085</name>
</gene>
<comment type="function">
    <text evidence="6">May be involved in recombination.</text>
</comment>
<sequence>MTYWFKNVMIYRLTSELRFTSSELDAQLQQTKFTPCQQSDMQKFGWSSPLAGSELLHFAQGQQFLLVSHKEEKLLPAHVVKKETENRIEALEQKEQRKLKKTEKQAIKDDVVAMLLPRAFSKHQFTAIWLDLDKQLVYVDSGSAKRAEDTLALLRKSLGSLPVVPISFTLQPSEVMTNWVAKGHTPSWLTLLEEAELKSFDTDSVIRCKRQDLESDEISQHLQAGKFVTKLALDWENHFSFVLNEDATLARVKFADEVREKNDDILKEDKAQRFDADFLLMTEELRLFTEKLTEEFGGVNSLLSF</sequence>
<dbReference type="KEGG" id="hpaz:K756_06085"/>
<comment type="subcellular location">
    <subcellularLocation>
        <location evidence="1 6">Cytoplasm</location>
        <location evidence="1 6">Nucleoid</location>
    </subcellularLocation>
</comment>
<evidence type="ECO:0000256" key="4">
    <source>
        <dbReference type="ARBA" id="ARBA00022490"/>
    </source>
</evidence>
<dbReference type="GO" id="GO:0043590">
    <property type="term" value="C:bacterial nucleoid"/>
    <property type="evidence" value="ECO:0007669"/>
    <property type="project" value="TreeGrafter"/>
</dbReference>
<dbReference type="GO" id="GO:0006310">
    <property type="term" value="P:DNA recombination"/>
    <property type="evidence" value="ECO:0007669"/>
    <property type="project" value="UniProtKB-UniRule"/>
</dbReference>